<dbReference type="OrthoDB" id="996302at2759"/>
<evidence type="ECO:0000259" key="1">
    <source>
        <dbReference type="Pfam" id="PF07727"/>
    </source>
</evidence>
<dbReference type="EMBL" id="JAHUZN010000007">
    <property type="protein sequence ID" value="KAG8488119.1"/>
    <property type="molecule type" value="Genomic_DNA"/>
</dbReference>
<protein>
    <recommendedName>
        <fullName evidence="1">Reverse transcriptase Ty1/copia-type domain-containing protein</fullName>
    </recommendedName>
</protein>
<dbReference type="PANTHER" id="PTHR11439">
    <property type="entry name" value="GAG-POL-RELATED RETROTRANSPOSON"/>
    <property type="match status" value="1"/>
</dbReference>
<dbReference type="Pfam" id="PF07727">
    <property type="entry name" value="RVT_2"/>
    <property type="match status" value="1"/>
</dbReference>
<organism evidence="2 3">
    <name type="scientific">Gossypium anomalum</name>
    <dbReference type="NCBI Taxonomy" id="47600"/>
    <lineage>
        <taxon>Eukaryota</taxon>
        <taxon>Viridiplantae</taxon>
        <taxon>Streptophyta</taxon>
        <taxon>Embryophyta</taxon>
        <taxon>Tracheophyta</taxon>
        <taxon>Spermatophyta</taxon>
        <taxon>Magnoliopsida</taxon>
        <taxon>eudicotyledons</taxon>
        <taxon>Gunneridae</taxon>
        <taxon>Pentapetalae</taxon>
        <taxon>rosids</taxon>
        <taxon>malvids</taxon>
        <taxon>Malvales</taxon>
        <taxon>Malvaceae</taxon>
        <taxon>Malvoideae</taxon>
        <taxon>Gossypium</taxon>
    </lineage>
</organism>
<dbReference type="InterPro" id="IPR013103">
    <property type="entry name" value="RVT_2"/>
</dbReference>
<dbReference type="InterPro" id="IPR043502">
    <property type="entry name" value="DNA/RNA_pol_sf"/>
</dbReference>
<evidence type="ECO:0000313" key="3">
    <source>
        <dbReference type="Proteomes" id="UP000701853"/>
    </source>
</evidence>
<feature type="domain" description="Reverse transcriptase Ty1/copia-type" evidence="1">
    <location>
        <begin position="14"/>
        <end position="130"/>
    </location>
</feature>
<dbReference type="PANTHER" id="PTHR11439:SF440">
    <property type="entry name" value="INTEGRASE CATALYTIC DOMAIN-CONTAINING PROTEIN"/>
    <property type="match status" value="1"/>
</dbReference>
<reference evidence="2 3" key="1">
    <citation type="journal article" date="2021" name="bioRxiv">
        <title>The Gossypium anomalum genome as a resource for cotton improvement and evolutionary analysis of hybrid incompatibility.</title>
        <authorList>
            <person name="Grover C.E."/>
            <person name="Yuan D."/>
            <person name="Arick M.A."/>
            <person name="Miller E.R."/>
            <person name="Hu G."/>
            <person name="Peterson D.G."/>
            <person name="Wendel J.F."/>
            <person name="Udall J.A."/>
        </authorList>
    </citation>
    <scope>NUCLEOTIDE SEQUENCE [LARGE SCALE GENOMIC DNA]</scope>
    <source>
        <strain evidence="2">JFW-Udall</strain>
        <tissue evidence="2">Leaf</tissue>
    </source>
</reference>
<keyword evidence="3" id="KW-1185">Reference proteome</keyword>
<dbReference type="AlphaFoldDB" id="A0A8J5ZH50"/>
<accession>A0A8J5ZH50</accession>
<dbReference type="Proteomes" id="UP000701853">
    <property type="component" value="Chromosome 7"/>
</dbReference>
<dbReference type="CDD" id="cd09272">
    <property type="entry name" value="RNase_HI_RT_Ty1"/>
    <property type="match status" value="1"/>
</dbReference>
<evidence type="ECO:0000313" key="2">
    <source>
        <dbReference type="EMBL" id="KAG8488119.1"/>
    </source>
</evidence>
<name>A0A8J5ZH50_9ROSI</name>
<proteinExistence type="predicted"/>
<gene>
    <name evidence="2" type="ORF">CXB51_018001</name>
</gene>
<dbReference type="SUPFAM" id="SSF56672">
    <property type="entry name" value="DNA/RNA polymerases"/>
    <property type="match status" value="1"/>
</dbReference>
<sequence>MGLVDGPTHDHLYPRAWFERFTQVVKKQDYSQRQADHTMFYRHSQKCKIAVIIVYVKDIILTRDDVDEIRRLKEHLALEFEIKDLGPLKYFLGIEVARSKKGFVVSQKKHVIDLLKVAGMSSCRPADTPIDPNIKFENKEGRLVDKGQYQRLVGKLIYLSHIRPDITFTVSLVSPFMHSPMEEHEEAMFRILRYLKSSPRNGLFFKKSEQRGIEAYSDADWAGSITDRRSTLGYCTFVWGNLVTWRSKKQSVVARSSAKAEFRSMVQEICEIMLLKRIMEELRKPITSPMKLYCDSKTAISIAHNPVQHDRTKHVEIDRHFIKETIKEGQADGGRERRESNVNKFPIHFTGPSVLRTHCSPHISVSYPCLIKDLNSGRNTRFRSLSNSFRSLHPRYS</sequence>
<comment type="caution">
    <text evidence="2">The sequence shown here is derived from an EMBL/GenBank/DDBJ whole genome shotgun (WGS) entry which is preliminary data.</text>
</comment>